<sequence length="92" mass="10433">MIAFLEWIAPDAGNYKLCQHIAKVIKRVLEQVFQPPTLNTDEHRSNEQAEQSTIIGSFEPSLWTAGVNGLGMGLDDLEWLNTVDWIVDPFMM</sequence>
<reference evidence="2" key="1">
    <citation type="submission" date="2016-03" db="EMBL/GenBank/DDBJ databases">
        <authorList>
            <person name="Guldener U."/>
        </authorList>
    </citation>
    <scope>NUCLEOTIDE SEQUENCE [LARGE SCALE GENOMIC DNA]</scope>
    <source>
        <strain evidence="2">04CH-RAC-A.6.1</strain>
    </source>
</reference>
<protein>
    <submittedName>
        <fullName evidence="1">Uncharacterized protein</fullName>
    </submittedName>
</protein>
<evidence type="ECO:0000313" key="1">
    <source>
        <dbReference type="EMBL" id="CZS90848.1"/>
    </source>
</evidence>
<name>A0A1E1JYC0_9HELO</name>
<dbReference type="Proteomes" id="UP000178912">
    <property type="component" value="Unassembled WGS sequence"/>
</dbReference>
<dbReference type="EMBL" id="FJUX01000006">
    <property type="protein sequence ID" value="CZS90848.1"/>
    <property type="molecule type" value="Genomic_DNA"/>
</dbReference>
<dbReference type="OrthoDB" id="4898680at2759"/>
<gene>
    <name evidence="1" type="ORF">RAG0_01739</name>
</gene>
<organism evidence="1 2">
    <name type="scientific">Rhynchosporium agropyri</name>
    <dbReference type="NCBI Taxonomy" id="914238"/>
    <lineage>
        <taxon>Eukaryota</taxon>
        <taxon>Fungi</taxon>
        <taxon>Dikarya</taxon>
        <taxon>Ascomycota</taxon>
        <taxon>Pezizomycotina</taxon>
        <taxon>Leotiomycetes</taxon>
        <taxon>Helotiales</taxon>
        <taxon>Ploettnerulaceae</taxon>
        <taxon>Rhynchosporium</taxon>
    </lineage>
</organism>
<evidence type="ECO:0000313" key="2">
    <source>
        <dbReference type="Proteomes" id="UP000178912"/>
    </source>
</evidence>
<dbReference type="AlphaFoldDB" id="A0A1E1JYC0"/>
<proteinExistence type="predicted"/>
<accession>A0A1E1JYC0</accession>
<keyword evidence="2" id="KW-1185">Reference proteome</keyword>